<evidence type="ECO:0008006" key="6">
    <source>
        <dbReference type="Google" id="ProtNLM"/>
    </source>
</evidence>
<protein>
    <recommendedName>
        <fullName evidence="6">Tetratricopeptide repeat protein</fullName>
    </recommendedName>
</protein>
<sequence>PKALSYYEKALKIKQQSLPPNHLSLASSYYDIGLVYRKMSTYSKARTFYERAIQIGEQSLPSNHPDLQKWRNNFEDVKNR</sequence>
<reference evidence="4" key="1">
    <citation type="submission" date="2021-02" db="EMBL/GenBank/DDBJ databases">
        <authorList>
            <person name="Nowell W R."/>
        </authorList>
    </citation>
    <scope>NUCLEOTIDE SEQUENCE</scope>
</reference>
<dbReference type="InterPro" id="IPR011990">
    <property type="entry name" value="TPR-like_helical_dom_sf"/>
</dbReference>
<name>A0A820S7T7_9BILA</name>
<dbReference type="PANTHER" id="PTHR45641">
    <property type="entry name" value="TETRATRICOPEPTIDE REPEAT PROTEIN (AFU_ORTHOLOGUE AFUA_6G03870)"/>
    <property type="match status" value="1"/>
</dbReference>
<proteinExistence type="predicted"/>
<dbReference type="Pfam" id="PF13424">
    <property type="entry name" value="TPR_12"/>
    <property type="match status" value="1"/>
</dbReference>
<evidence type="ECO:0000313" key="4">
    <source>
        <dbReference type="EMBL" id="CAF4451528.1"/>
    </source>
</evidence>
<dbReference type="InterPro" id="IPR019734">
    <property type="entry name" value="TPR_rpt"/>
</dbReference>
<dbReference type="Gene3D" id="1.25.40.10">
    <property type="entry name" value="Tetratricopeptide repeat domain"/>
    <property type="match status" value="1"/>
</dbReference>
<dbReference type="SUPFAM" id="SSF48452">
    <property type="entry name" value="TPR-like"/>
    <property type="match status" value="1"/>
</dbReference>
<dbReference type="Proteomes" id="UP000663844">
    <property type="component" value="Unassembled WGS sequence"/>
</dbReference>
<keyword evidence="1" id="KW-0677">Repeat</keyword>
<evidence type="ECO:0000256" key="3">
    <source>
        <dbReference type="PROSITE-ProRule" id="PRU00339"/>
    </source>
</evidence>
<feature type="non-terminal residue" evidence="4">
    <location>
        <position position="1"/>
    </location>
</feature>
<feature type="repeat" description="TPR" evidence="3">
    <location>
        <begin position="26"/>
        <end position="59"/>
    </location>
</feature>
<gene>
    <name evidence="4" type="ORF">OXD698_LOCUS54425</name>
</gene>
<dbReference type="PROSITE" id="PS50293">
    <property type="entry name" value="TPR_REGION"/>
    <property type="match status" value="1"/>
</dbReference>
<dbReference type="SMART" id="SM00028">
    <property type="entry name" value="TPR"/>
    <property type="match status" value="1"/>
</dbReference>
<accession>A0A820S7T7</accession>
<dbReference type="PROSITE" id="PS50005">
    <property type="entry name" value="TPR"/>
    <property type="match status" value="1"/>
</dbReference>
<dbReference type="PANTHER" id="PTHR45641:SF19">
    <property type="entry name" value="NEPHROCYSTIN-3"/>
    <property type="match status" value="1"/>
</dbReference>
<comment type="caution">
    <text evidence="4">The sequence shown here is derived from an EMBL/GenBank/DDBJ whole genome shotgun (WGS) entry which is preliminary data.</text>
</comment>
<dbReference type="EMBL" id="CAJOAZ010033003">
    <property type="protein sequence ID" value="CAF4451528.1"/>
    <property type="molecule type" value="Genomic_DNA"/>
</dbReference>
<keyword evidence="2 3" id="KW-0802">TPR repeat</keyword>
<evidence type="ECO:0000256" key="2">
    <source>
        <dbReference type="ARBA" id="ARBA00022803"/>
    </source>
</evidence>
<evidence type="ECO:0000256" key="1">
    <source>
        <dbReference type="ARBA" id="ARBA00022737"/>
    </source>
</evidence>
<organism evidence="4 5">
    <name type="scientific">Adineta steineri</name>
    <dbReference type="NCBI Taxonomy" id="433720"/>
    <lineage>
        <taxon>Eukaryota</taxon>
        <taxon>Metazoa</taxon>
        <taxon>Spiralia</taxon>
        <taxon>Gnathifera</taxon>
        <taxon>Rotifera</taxon>
        <taxon>Eurotatoria</taxon>
        <taxon>Bdelloidea</taxon>
        <taxon>Adinetida</taxon>
        <taxon>Adinetidae</taxon>
        <taxon>Adineta</taxon>
    </lineage>
</organism>
<dbReference type="AlphaFoldDB" id="A0A820S7T7"/>
<evidence type="ECO:0000313" key="5">
    <source>
        <dbReference type="Proteomes" id="UP000663844"/>
    </source>
</evidence>